<dbReference type="Proteomes" id="UP000002069">
    <property type="component" value="Plasmid pCTU3"/>
</dbReference>
<sequence length="246" mass="28041">MMRIHKLSKAFDKTGQVEWPCPACGQLTLEIIQESLYEAPTSENRGMQDELWFEADMYSGVFCCMAKCSRSQCREVVCCSGISRYESGWEHEKGTVYWQVFKPVNFVPALNPFTIKVECPEEISEPLAASFSVYLAQPGSAANLIRITVERLLTAIGVPERNDKGKRIVLHERLEKHLPDNYSDYASPLMAIKFLGNAGSHTLDEVKVRDIEDAFEIMEYVVNDIFSKRKESIEVLTKRLNQRFGK</sequence>
<feature type="domain" description="DUF4145" evidence="1">
    <location>
        <begin position="134"/>
        <end position="219"/>
    </location>
</feature>
<dbReference type="KEGG" id="ctu:Ctu_3p00220"/>
<dbReference type="HOGENOM" id="CLU_096471_0_0_6"/>
<geneLocation type="plasmid" evidence="2 3">
    <name>pCTU3</name>
</geneLocation>
<reference evidence="3" key="2">
    <citation type="journal article" date="2011" name="J. Bacteriol.">
        <title>Complete genome sequence of Cronobacter turicensis LMG 23827, a food-borne pathogen causing deaths in neonates.</title>
        <authorList>
            <person name="Stephan R."/>
            <person name="Lehner A."/>
            <person name="Tischler P."/>
            <person name="Rattei T."/>
        </authorList>
    </citation>
    <scope>NUCLEOTIDE SEQUENCE [LARGE SCALE GENOMIC DNA]</scope>
    <source>
        <plasmid evidence="3">pCTU3</plasmid>
    </source>
</reference>
<organism evidence="2 3">
    <name type="scientific">Cronobacter turicensis (strain DSM 18703 / CCUG 55852 / LMG 23827 / z3032)</name>
    <dbReference type="NCBI Taxonomy" id="693216"/>
    <lineage>
        <taxon>Bacteria</taxon>
        <taxon>Pseudomonadati</taxon>
        <taxon>Pseudomonadota</taxon>
        <taxon>Gammaproteobacteria</taxon>
        <taxon>Enterobacterales</taxon>
        <taxon>Enterobacteriaceae</taxon>
        <taxon>Cronobacter</taxon>
    </lineage>
</organism>
<evidence type="ECO:0000313" key="2">
    <source>
        <dbReference type="EMBL" id="CBA34727.1"/>
    </source>
</evidence>
<dbReference type="EMBL" id="FN543096">
    <property type="protein sequence ID" value="CBA34727.1"/>
    <property type="molecule type" value="Genomic_DNA"/>
</dbReference>
<reference evidence="2 3" key="1">
    <citation type="journal article" date="2010" name="J. Bacteriol.">
        <title>Complete Genome Sequence of Cronobacter turicensis LMG 23827, a foodborne pathogen causing deaths in neonates.</title>
        <authorList>
            <person name="Stephan R."/>
            <person name="Lehner A."/>
            <person name="Tischler P."/>
            <person name="Rattei T."/>
        </authorList>
    </citation>
    <scope>NUCLEOTIDE SEQUENCE [LARGE SCALE GENOMIC DNA]</scope>
    <source>
        <strain evidence="3">DSM 18703 / CCUG 55852 / LMG 23827 / z3032</strain>
        <plasmid evidence="2 3">pCTU3</plasmid>
    </source>
</reference>
<evidence type="ECO:0000259" key="1">
    <source>
        <dbReference type="Pfam" id="PF13643"/>
    </source>
</evidence>
<protein>
    <recommendedName>
        <fullName evidence="1">DUF4145 domain-containing protein</fullName>
    </recommendedName>
</protein>
<dbReference type="InterPro" id="IPR025285">
    <property type="entry name" value="DUF4145"/>
</dbReference>
<accession>C9Y5T2</accession>
<keyword evidence="3" id="KW-1185">Reference proteome</keyword>
<gene>
    <name evidence="2" type="ordered locus">Ctu_3p00220</name>
</gene>
<dbReference type="Pfam" id="PF13643">
    <property type="entry name" value="DUF4145"/>
    <property type="match status" value="1"/>
</dbReference>
<dbReference type="AlphaFoldDB" id="C9Y5T2"/>
<proteinExistence type="predicted"/>
<name>C9Y5T2_CROTZ</name>
<evidence type="ECO:0000313" key="3">
    <source>
        <dbReference type="Proteomes" id="UP000002069"/>
    </source>
</evidence>
<keyword evidence="2" id="KW-0614">Plasmid</keyword>